<organism evidence="1">
    <name type="scientific">Tuwongella immobilis</name>
    <dbReference type="NCBI Taxonomy" id="692036"/>
    <lineage>
        <taxon>Bacteria</taxon>
        <taxon>Pseudomonadati</taxon>
        <taxon>Planctomycetota</taxon>
        <taxon>Planctomycetia</taxon>
        <taxon>Gemmatales</taxon>
        <taxon>Gemmataceae</taxon>
        <taxon>Tuwongella</taxon>
    </lineage>
</organism>
<sequence length="280" mass="30049">MRRRSIRNLFIGSVSIVLLSGTSVFGQIVPNRLFQQQGLSTVLNTSPQYVPSTGTGYRPAVVPGYPSGYRPPFVPGSPTGKPGYRPPGVWGGGGGFYPGVVPGWGWYGAGFGGQTNIIGPTVIIQGGDVGGGSGTLNRPASIFQDNSWRTEMARIQNSVERANAAPTPVTPSQPAPEPIVRPTKASIVLNVPDGAEVYLEGQLMKGQTGPVRRYATPELQPGKPYVYAVVVVWQEGERTIRREREIPIEAGDQVRLTFQVINDSPMEPESAPLPAPTRMR</sequence>
<keyword evidence="2" id="KW-1185">Reference proteome</keyword>
<dbReference type="InterPro" id="IPR017460">
    <property type="entry name" value="CHP03000_planctomycetes"/>
</dbReference>
<proteinExistence type="predicted"/>
<dbReference type="Proteomes" id="UP000464378">
    <property type="component" value="Chromosome"/>
</dbReference>
<dbReference type="NCBIfam" id="TIGR03000">
    <property type="entry name" value="plancto_dom_1"/>
    <property type="match status" value="1"/>
</dbReference>
<dbReference type="KEGG" id="tim:GMBLW1_33350"/>
<dbReference type="RefSeq" id="WP_162655828.1">
    <property type="nucleotide sequence ID" value="NZ_LR593887.1"/>
</dbReference>
<protein>
    <recommendedName>
        <fullName evidence="3">TIGR03000 domain-containing protein</fullName>
    </recommendedName>
</protein>
<gene>
    <name evidence="1" type="ORF">GMBLW1_33350</name>
</gene>
<evidence type="ECO:0000313" key="2">
    <source>
        <dbReference type="Proteomes" id="UP000464378"/>
    </source>
</evidence>
<reference evidence="1" key="1">
    <citation type="submission" date="2019-04" db="EMBL/GenBank/DDBJ databases">
        <authorList>
            <consortium name="Science for Life Laboratories"/>
        </authorList>
    </citation>
    <scope>NUCLEOTIDE SEQUENCE</scope>
    <source>
        <strain evidence="1">MBLW1</strain>
    </source>
</reference>
<dbReference type="InParanoid" id="A0A6C2YHU3"/>
<evidence type="ECO:0000313" key="1">
    <source>
        <dbReference type="EMBL" id="VIP00625.1"/>
    </source>
</evidence>
<evidence type="ECO:0008006" key="3">
    <source>
        <dbReference type="Google" id="ProtNLM"/>
    </source>
</evidence>
<dbReference type="EMBL" id="LR593887">
    <property type="protein sequence ID" value="VTR96668.1"/>
    <property type="molecule type" value="Genomic_DNA"/>
</dbReference>
<name>A0A6C2YHU3_9BACT</name>
<accession>A0A6C2YHU3</accession>
<dbReference type="EMBL" id="LR586016">
    <property type="protein sequence ID" value="VIP00625.1"/>
    <property type="molecule type" value="Genomic_DNA"/>
</dbReference>
<dbReference type="AlphaFoldDB" id="A0A6C2YHU3"/>